<organism evidence="2 3">
    <name type="scientific">Hypsizygus marmoreus</name>
    <name type="common">White beech mushroom</name>
    <name type="synonym">Agaricus marmoreus</name>
    <dbReference type="NCBI Taxonomy" id="39966"/>
    <lineage>
        <taxon>Eukaryota</taxon>
        <taxon>Fungi</taxon>
        <taxon>Dikarya</taxon>
        <taxon>Basidiomycota</taxon>
        <taxon>Agaricomycotina</taxon>
        <taxon>Agaricomycetes</taxon>
        <taxon>Agaricomycetidae</taxon>
        <taxon>Agaricales</taxon>
        <taxon>Tricholomatineae</taxon>
        <taxon>Lyophyllaceae</taxon>
        <taxon>Hypsizygus</taxon>
    </lineage>
</organism>
<feature type="region of interest" description="Disordered" evidence="1">
    <location>
        <begin position="132"/>
        <end position="178"/>
    </location>
</feature>
<comment type="caution">
    <text evidence="2">The sequence shown here is derived from an EMBL/GenBank/DDBJ whole genome shotgun (WGS) entry which is preliminary data.</text>
</comment>
<name>A0A369J7T0_HYPMA</name>
<dbReference type="InParanoid" id="A0A369J7T0"/>
<gene>
    <name evidence="2" type="ORF">Hypma_000637</name>
</gene>
<keyword evidence="3" id="KW-1185">Reference proteome</keyword>
<proteinExistence type="predicted"/>
<dbReference type="Proteomes" id="UP000076154">
    <property type="component" value="Unassembled WGS sequence"/>
</dbReference>
<dbReference type="EMBL" id="LUEZ02000106">
    <property type="protein sequence ID" value="RDB18119.1"/>
    <property type="molecule type" value="Genomic_DNA"/>
</dbReference>
<feature type="compositionally biased region" description="Low complexity" evidence="1">
    <location>
        <begin position="151"/>
        <end position="163"/>
    </location>
</feature>
<evidence type="ECO:0000313" key="3">
    <source>
        <dbReference type="Proteomes" id="UP000076154"/>
    </source>
</evidence>
<accession>A0A369J7T0</accession>
<evidence type="ECO:0000313" key="2">
    <source>
        <dbReference type="EMBL" id="RDB18119.1"/>
    </source>
</evidence>
<dbReference type="AlphaFoldDB" id="A0A369J7T0"/>
<sequence length="221" mass="25010">MDLKVRNSVKSFHTPLSAFGRNQHWPNKRNPSVFHLRHSHIVLAGRSLHWTLSEPRFPCLNAQRGRAPVWVVDKNTNSEKQPSIYLQNNPLGDLTACVCCARKSNHIPLRHPFMSCSLRLRLCIMRTSCHGTPQWKPRTTRAPPSRQLHTASSPYSPAAALSISDDHETRRRGRPRCSTTGPVLHCRVRHSGPGKLDEECVNGKVGDVTYRCNYELKAVLL</sequence>
<reference evidence="2" key="1">
    <citation type="submission" date="2018-04" db="EMBL/GenBank/DDBJ databases">
        <title>Whole genome sequencing of Hypsizygus marmoreus.</title>
        <authorList>
            <person name="Choi I.-G."/>
            <person name="Min B."/>
            <person name="Kim J.-G."/>
            <person name="Kim S."/>
            <person name="Oh Y.-L."/>
            <person name="Kong W.-S."/>
            <person name="Park H."/>
            <person name="Jeong J."/>
            <person name="Song E.-S."/>
        </authorList>
    </citation>
    <scope>NUCLEOTIDE SEQUENCE [LARGE SCALE GENOMIC DNA]</scope>
    <source>
        <strain evidence="2">51987-8</strain>
    </source>
</reference>
<protein>
    <submittedName>
        <fullName evidence="2">Uncharacterized protein</fullName>
    </submittedName>
</protein>
<evidence type="ECO:0000256" key="1">
    <source>
        <dbReference type="SAM" id="MobiDB-lite"/>
    </source>
</evidence>